<dbReference type="Proteomes" id="UP000807159">
    <property type="component" value="Chromosome 2"/>
</dbReference>
<evidence type="ECO:0000313" key="1">
    <source>
        <dbReference type="EMBL" id="KAH8515982.1"/>
    </source>
</evidence>
<dbReference type="PANTHER" id="PTHR36323:SF1">
    <property type="entry name" value="MYOTUBULARIN-LIKE PROTEIN"/>
    <property type="match status" value="1"/>
</dbReference>
<proteinExistence type="predicted"/>
<organism evidence="1 2">
    <name type="scientific">Populus deltoides</name>
    <name type="common">Eastern poplar</name>
    <name type="synonym">Eastern cottonwood</name>
    <dbReference type="NCBI Taxonomy" id="3696"/>
    <lineage>
        <taxon>Eukaryota</taxon>
        <taxon>Viridiplantae</taxon>
        <taxon>Streptophyta</taxon>
        <taxon>Embryophyta</taxon>
        <taxon>Tracheophyta</taxon>
        <taxon>Spermatophyta</taxon>
        <taxon>Magnoliopsida</taxon>
        <taxon>eudicotyledons</taxon>
        <taxon>Gunneridae</taxon>
        <taxon>Pentapetalae</taxon>
        <taxon>rosids</taxon>
        <taxon>fabids</taxon>
        <taxon>Malpighiales</taxon>
        <taxon>Salicaceae</taxon>
        <taxon>Saliceae</taxon>
        <taxon>Populus</taxon>
    </lineage>
</organism>
<dbReference type="EMBL" id="JACEGQ020000002">
    <property type="protein sequence ID" value="KAH8515982.1"/>
    <property type="molecule type" value="Genomic_DNA"/>
</dbReference>
<accession>A0A8T2ZGK5</accession>
<dbReference type="AlphaFoldDB" id="A0A8T2ZGK5"/>
<protein>
    <submittedName>
        <fullName evidence="1">Uncharacterized protein</fullName>
    </submittedName>
</protein>
<evidence type="ECO:0000313" key="2">
    <source>
        <dbReference type="Proteomes" id="UP000807159"/>
    </source>
</evidence>
<gene>
    <name evidence="1" type="ORF">H0E87_004410</name>
</gene>
<sequence length="200" mass="22161">MGNGYNRHLHHQNIHPQHKSTFLPMLCSRPTIKDVTLPKWEDRSMSISSSDPLSPKIGCMGQVKRNNKIVGFPTSNKFTVTTKNNVNGANVKYSRLKRIFSGKNLTSATVSIATSTAHRRREVMMNGASGAKIDDTKENSVSVSIENMDPPLPVVKRLQQPTEDGEANSLWKRRSGGLALKNLQLQEIQLNRSSLAPTTV</sequence>
<name>A0A8T2ZGK5_POPDE</name>
<keyword evidence="2" id="KW-1185">Reference proteome</keyword>
<reference evidence="1" key="1">
    <citation type="journal article" date="2021" name="J. Hered.">
        <title>Genome Assembly of Salicaceae Populus deltoides (Eastern Cottonwood) I-69 Based on Nanopore Sequencing and Hi-C Technologies.</title>
        <authorList>
            <person name="Bai S."/>
            <person name="Wu H."/>
            <person name="Zhang J."/>
            <person name="Pan Z."/>
            <person name="Zhao W."/>
            <person name="Li Z."/>
            <person name="Tong C."/>
        </authorList>
    </citation>
    <scope>NUCLEOTIDE SEQUENCE</scope>
    <source>
        <tissue evidence="1">Leaf</tissue>
    </source>
</reference>
<dbReference type="PANTHER" id="PTHR36323">
    <property type="entry name" value="MYOTUBULARIN-LIKE PROTEIN"/>
    <property type="match status" value="1"/>
</dbReference>
<comment type="caution">
    <text evidence="1">The sequence shown here is derived from an EMBL/GenBank/DDBJ whole genome shotgun (WGS) entry which is preliminary data.</text>
</comment>